<evidence type="ECO:0008006" key="4">
    <source>
        <dbReference type="Google" id="ProtNLM"/>
    </source>
</evidence>
<protein>
    <recommendedName>
        <fullName evidence="4">DUF4168 domain-containing protein</fullName>
    </recommendedName>
</protein>
<accession>A0A143BIK5</accession>
<dbReference type="AlphaFoldDB" id="A0A143BIK5"/>
<feature type="signal peptide" evidence="1">
    <location>
        <begin position="1"/>
        <end position="22"/>
    </location>
</feature>
<evidence type="ECO:0000313" key="3">
    <source>
        <dbReference type="Proteomes" id="UP000076404"/>
    </source>
</evidence>
<evidence type="ECO:0000256" key="1">
    <source>
        <dbReference type="SAM" id="SignalP"/>
    </source>
</evidence>
<sequence length="123" mass="13150">MTLPFAAALVAVLVFAPASAPAQKPAAPPSATVQADSAVEAHARLHLALNGLRDREQVELAEPKNKKPDLQADIRQRYRALRADSLKAHGATAAQFAAMTQRISGDDALRTVFEAALERLSKK</sequence>
<dbReference type="EMBL" id="CP011454">
    <property type="protein sequence ID" value="AMW04264.1"/>
    <property type="molecule type" value="Genomic_DNA"/>
</dbReference>
<dbReference type="Proteomes" id="UP000076404">
    <property type="component" value="Chromosome"/>
</dbReference>
<reference evidence="2 3" key="2">
    <citation type="journal article" date="2016" name="Environ. Microbiol. Rep.">
        <title>Metagenomic evidence for the presence of phototrophic Gemmatimonadetes bacteria in diverse environments.</title>
        <authorList>
            <person name="Zeng Y."/>
            <person name="Baumbach J."/>
            <person name="Barbosa E.G."/>
            <person name="Azevedo V."/>
            <person name="Zhang C."/>
            <person name="Koblizek M."/>
        </authorList>
    </citation>
    <scope>NUCLEOTIDE SEQUENCE [LARGE SCALE GENOMIC DNA]</scope>
    <source>
        <strain evidence="2 3">AP64</strain>
    </source>
</reference>
<dbReference type="KEGG" id="gph:GEMMAAP_04245"/>
<proteinExistence type="predicted"/>
<keyword evidence="3" id="KW-1185">Reference proteome</keyword>
<dbReference type="RefSeq" id="WP_026850095.1">
    <property type="nucleotide sequence ID" value="NZ_CP011454.1"/>
</dbReference>
<organism evidence="2 3">
    <name type="scientific">Gemmatimonas phototrophica</name>
    <dbReference type="NCBI Taxonomy" id="1379270"/>
    <lineage>
        <taxon>Bacteria</taxon>
        <taxon>Pseudomonadati</taxon>
        <taxon>Gemmatimonadota</taxon>
        <taxon>Gemmatimonadia</taxon>
        <taxon>Gemmatimonadales</taxon>
        <taxon>Gemmatimonadaceae</taxon>
        <taxon>Gemmatimonas</taxon>
    </lineage>
</organism>
<name>A0A143BIK5_9BACT</name>
<feature type="chain" id="PRO_5007506895" description="DUF4168 domain-containing protein" evidence="1">
    <location>
        <begin position="23"/>
        <end position="123"/>
    </location>
</feature>
<keyword evidence="1" id="KW-0732">Signal</keyword>
<gene>
    <name evidence="2" type="ORF">GEMMAAP_04245</name>
</gene>
<evidence type="ECO:0000313" key="2">
    <source>
        <dbReference type="EMBL" id="AMW04264.1"/>
    </source>
</evidence>
<reference evidence="2 3" key="1">
    <citation type="journal article" date="2014" name="Proc. Natl. Acad. Sci. U.S.A.">
        <title>Functional type 2 photosynthetic reaction centers found in the rare bacterial phylum Gemmatimonadetes.</title>
        <authorList>
            <person name="Zeng Y."/>
            <person name="Feng F."/>
            <person name="Medova H."/>
            <person name="Dean J."/>
            <person name="Koblizek M."/>
        </authorList>
    </citation>
    <scope>NUCLEOTIDE SEQUENCE [LARGE SCALE GENOMIC DNA]</scope>
    <source>
        <strain evidence="2 3">AP64</strain>
    </source>
</reference>